<dbReference type="KEGG" id="gsl:Gasu_38970"/>
<dbReference type="RefSeq" id="XP_005705209.1">
    <property type="nucleotide sequence ID" value="XM_005705152.1"/>
</dbReference>
<organism evidence="1 2">
    <name type="scientific">Galdieria sulphuraria</name>
    <name type="common">Red alga</name>
    <dbReference type="NCBI Taxonomy" id="130081"/>
    <lineage>
        <taxon>Eukaryota</taxon>
        <taxon>Rhodophyta</taxon>
        <taxon>Bangiophyceae</taxon>
        <taxon>Galdieriales</taxon>
        <taxon>Galdieriaceae</taxon>
        <taxon>Galdieria</taxon>
    </lineage>
</organism>
<protein>
    <submittedName>
        <fullName evidence="1">Uncharacterized protein</fullName>
    </submittedName>
</protein>
<dbReference type="Proteomes" id="UP000030680">
    <property type="component" value="Unassembled WGS sequence"/>
</dbReference>
<evidence type="ECO:0000313" key="1">
    <source>
        <dbReference type="EMBL" id="EME28689.1"/>
    </source>
</evidence>
<sequence>MTGMNHPTTFSSLQQTTNQETDISSRNYHTFPYIHLSELENLLHYHYEPIKGSLARDHLANERTCSCGLFEKEFGWKSYFVRFNCTRGFLLHLCCCSLLQTYEAY</sequence>
<dbReference type="GeneID" id="17087545"/>
<proteinExistence type="predicted"/>
<keyword evidence="2" id="KW-1185">Reference proteome</keyword>
<accession>M2XYT9</accession>
<dbReference type="EMBL" id="KB454517">
    <property type="protein sequence ID" value="EME28689.1"/>
    <property type="molecule type" value="Genomic_DNA"/>
</dbReference>
<gene>
    <name evidence="1" type="ORF">Gasu_38970</name>
</gene>
<name>M2XYT9_GALSU</name>
<dbReference type="AlphaFoldDB" id="M2XYT9"/>
<reference evidence="2" key="1">
    <citation type="journal article" date="2013" name="Science">
        <title>Gene transfer from bacteria and archaea facilitated evolution of an extremophilic eukaryote.</title>
        <authorList>
            <person name="Schonknecht G."/>
            <person name="Chen W.H."/>
            <person name="Ternes C.M."/>
            <person name="Barbier G.G."/>
            <person name="Shrestha R.P."/>
            <person name="Stanke M."/>
            <person name="Brautigam A."/>
            <person name="Baker B.J."/>
            <person name="Banfield J.F."/>
            <person name="Garavito R.M."/>
            <person name="Carr K."/>
            <person name="Wilkerson C."/>
            <person name="Rensing S.A."/>
            <person name="Gagneul D."/>
            <person name="Dickenson N.E."/>
            <person name="Oesterhelt C."/>
            <person name="Lercher M.J."/>
            <person name="Weber A.P."/>
        </authorList>
    </citation>
    <scope>NUCLEOTIDE SEQUENCE [LARGE SCALE GENOMIC DNA]</scope>
    <source>
        <strain evidence="2">074W</strain>
    </source>
</reference>
<dbReference type="Gramene" id="EME28689">
    <property type="protein sequence ID" value="EME28689"/>
    <property type="gene ID" value="Gasu_38970"/>
</dbReference>
<evidence type="ECO:0000313" key="2">
    <source>
        <dbReference type="Proteomes" id="UP000030680"/>
    </source>
</evidence>